<keyword evidence="4 5" id="KW-0274">FAD</keyword>
<feature type="domain" description="Glucose-methanol-choline oxidoreductase N-terminal" evidence="8">
    <location>
        <begin position="252"/>
        <end position="266"/>
    </location>
</feature>
<evidence type="ECO:0000256" key="4">
    <source>
        <dbReference type="ARBA" id="ARBA00022827"/>
    </source>
</evidence>
<dbReference type="PROSITE" id="PS00624">
    <property type="entry name" value="GMC_OXRED_2"/>
    <property type="match status" value="1"/>
</dbReference>
<keyword evidence="3 6" id="KW-0285">Flavoprotein</keyword>
<evidence type="ECO:0000256" key="5">
    <source>
        <dbReference type="PIRSR" id="PIRSR000137-2"/>
    </source>
</evidence>
<dbReference type="Gene3D" id="3.50.50.60">
    <property type="entry name" value="FAD/NAD(P)-binding domain"/>
    <property type="match status" value="1"/>
</dbReference>
<dbReference type="InterPro" id="IPR012132">
    <property type="entry name" value="GMC_OxRdtase"/>
</dbReference>
<evidence type="ECO:0000259" key="7">
    <source>
        <dbReference type="PROSITE" id="PS00623"/>
    </source>
</evidence>
<gene>
    <name evidence="9" type="ORF">B1806_03625</name>
</gene>
<sequence>MTYDHIIVGAGSAGCVLANRLSADPTQRVLLIEAGVRDWHPYIHMPAGLAKLVKLTRYNWNYSTEPEAQLQGRRLWWPRGKVLGGSSSINAMCYVRGRPLDYARWARLSGDPGWDWPAVLPYFKRAEDNSRGADAWHGVGGPLGVSDLRHVSPLSQCLIAAAVSAGLSHNTDFNGATQEGFGLYQVTQRNGARCSAASAYLDPARGRPNLHVLTRALATRVLLNGPRAVGIEVLRHGRRSRIDGGAVTLCGGALNSPQLLLLSGIGPAAALRAHGIAVLQDLPGVGTNLQDHLDICTLVECSSRDSYDRVNDLAVALRFLFTRHGIGTSNLAEAGGFARSRYATTTECDLQFHFVPALLDNHGRTRLRGRGYTLHACALHPRSRGWLALASANPSAPIRIHANYLSDSEGHDLRMLLEGVRMAREIFAQTPFAAVRGREIYPGADARDSAALTEFIRRKAETIYHPVGTCRMGQDDAAVVDAALRVRGIEALRVVDASVIPELPSGNTNAPTLMLAERAADLLRGRPPRF</sequence>
<keyword evidence="10" id="KW-1185">Reference proteome</keyword>
<dbReference type="Pfam" id="PF05199">
    <property type="entry name" value="GMC_oxred_C"/>
    <property type="match status" value="1"/>
</dbReference>
<dbReference type="GO" id="GO:0008812">
    <property type="term" value="F:choline dehydrogenase activity"/>
    <property type="evidence" value="ECO:0007669"/>
    <property type="project" value="TreeGrafter"/>
</dbReference>
<dbReference type="RefSeq" id="WP_081127026.1">
    <property type="nucleotide sequence ID" value="NZ_LDOS01000002.1"/>
</dbReference>
<organism evidence="9 10">
    <name type="scientific">Metallibacterium scheffleri</name>
    <dbReference type="NCBI Taxonomy" id="993689"/>
    <lineage>
        <taxon>Bacteria</taxon>
        <taxon>Pseudomonadati</taxon>
        <taxon>Pseudomonadota</taxon>
        <taxon>Gammaproteobacteria</taxon>
        <taxon>Lysobacterales</taxon>
        <taxon>Rhodanobacteraceae</taxon>
        <taxon>Metallibacterium</taxon>
    </lineage>
</organism>
<dbReference type="InterPro" id="IPR000172">
    <property type="entry name" value="GMC_OxRdtase_N"/>
</dbReference>
<accession>A0A4V3UTP8</accession>
<dbReference type="OrthoDB" id="9785276at2"/>
<feature type="domain" description="Glucose-methanol-choline oxidoreductase N-terminal" evidence="7">
    <location>
        <begin position="80"/>
        <end position="103"/>
    </location>
</feature>
<dbReference type="PROSITE" id="PS00623">
    <property type="entry name" value="GMC_OXRED_1"/>
    <property type="match status" value="1"/>
</dbReference>
<feature type="binding site" evidence="5">
    <location>
        <position position="82"/>
    </location>
    <ligand>
        <name>FAD</name>
        <dbReference type="ChEBI" id="CHEBI:57692"/>
    </ligand>
</feature>
<dbReference type="Gene3D" id="3.30.560.10">
    <property type="entry name" value="Glucose Oxidase, domain 3"/>
    <property type="match status" value="1"/>
</dbReference>
<evidence type="ECO:0000259" key="8">
    <source>
        <dbReference type="PROSITE" id="PS00624"/>
    </source>
</evidence>
<evidence type="ECO:0000256" key="3">
    <source>
        <dbReference type="ARBA" id="ARBA00022630"/>
    </source>
</evidence>
<dbReference type="PANTHER" id="PTHR11552">
    <property type="entry name" value="GLUCOSE-METHANOL-CHOLINE GMC OXIDOREDUCTASE"/>
    <property type="match status" value="1"/>
</dbReference>
<dbReference type="PANTHER" id="PTHR11552:SF147">
    <property type="entry name" value="CHOLINE DEHYDROGENASE, MITOCHONDRIAL"/>
    <property type="match status" value="1"/>
</dbReference>
<dbReference type="Pfam" id="PF00732">
    <property type="entry name" value="GMC_oxred_N"/>
    <property type="match status" value="1"/>
</dbReference>
<comment type="cofactor">
    <cofactor evidence="1 5">
        <name>FAD</name>
        <dbReference type="ChEBI" id="CHEBI:57692"/>
    </cofactor>
</comment>
<comment type="similarity">
    <text evidence="2 6">Belongs to the GMC oxidoreductase family.</text>
</comment>
<dbReference type="GO" id="GO:0016020">
    <property type="term" value="C:membrane"/>
    <property type="evidence" value="ECO:0007669"/>
    <property type="project" value="TreeGrafter"/>
</dbReference>
<name>A0A4V3UTP8_9GAMM</name>
<dbReference type="SUPFAM" id="SSF54373">
    <property type="entry name" value="FAD-linked reductases, C-terminal domain"/>
    <property type="match status" value="1"/>
</dbReference>
<dbReference type="EMBL" id="MWQO01000012">
    <property type="protein sequence ID" value="THD11481.1"/>
    <property type="molecule type" value="Genomic_DNA"/>
</dbReference>
<dbReference type="SUPFAM" id="SSF51905">
    <property type="entry name" value="FAD/NAD(P)-binding domain"/>
    <property type="match status" value="1"/>
</dbReference>
<dbReference type="GO" id="GO:0050660">
    <property type="term" value="F:flavin adenine dinucleotide binding"/>
    <property type="evidence" value="ECO:0007669"/>
    <property type="project" value="InterPro"/>
</dbReference>
<reference evidence="9 10" key="1">
    <citation type="submission" date="2017-02" db="EMBL/GenBank/DDBJ databases">
        <title>Whole genome sequencing of Metallibacterium scheffleri DSM 24874 (T).</title>
        <authorList>
            <person name="Kumar S."/>
            <person name="Patil P."/>
            <person name="Patil P.B."/>
        </authorList>
    </citation>
    <scope>NUCLEOTIDE SEQUENCE [LARGE SCALE GENOMIC DNA]</scope>
    <source>
        <strain evidence="9 10">DSM 24874</strain>
    </source>
</reference>
<dbReference type="STRING" id="993689.GCA_002077135_01665"/>
<dbReference type="InterPro" id="IPR036188">
    <property type="entry name" value="FAD/NAD-bd_sf"/>
</dbReference>
<evidence type="ECO:0000313" key="10">
    <source>
        <dbReference type="Proteomes" id="UP000307749"/>
    </source>
</evidence>
<dbReference type="GO" id="GO:0019285">
    <property type="term" value="P:glycine betaine biosynthetic process from choline"/>
    <property type="evidence" value="ECO:0007669"/>
    <property type="project" value="TreeGrafter"/>
</dbReference>
<dbReference type="InterPro" id="IPR007867">
    <property type="entry name" value="GMC_OxRtase_C"/>
</dbReference>
<comment type="caution">
    <text evidence="9">The sequence shown here is derived from an EMBL/GenBank/DDBJ whole genome shotgun (WGS) entry which is preliminary data.</text>
</comment>
<dbReference type="Proteomes" id="UP000307749">
    <property type="component" value="Unassembled WGS sequence"/>
</dbReference>
<evidence type="ECO:0000256" key="6">
    <source>
        <dbReference type="RuleBase" id="RU003968"/>
    </source>
</evidence>
<dbReference type="NCBIfam" id="NF002550">
    <property type="entry name" value="PRK02106.1"/>
    <property type="match status" value="1"/>
</dbReference>
<dbReference type="AlphaFoldDB" id="A0A4V3UTP8"/>
<dbReference type="PIRSF" id="PIRSF000137">
    <property type="entry name" value="Alcohol_oxidase"/>
    <property type="match status" value="1"/>
</dbReference>
<evidence type="ECO:0000313" key="9">
    <source>
        <dbReference type="EMBL" id="THD11481.1"/>
    </source>
</evidence>
<evidence type="ECO:0000256" key="1">
    <source>
        <dbReference type="ARBA" id="ARBA00001974"/>
    </source>
</evidence>
<protein>
    <submittedName>
        <fullName evidence="9">GMC family oxidoreductase</fullName>
    </submittedName>
</protein>
<proteinExistence type="inferred from homology"/>
<evidence type="ECO:0000256" key="2">
    <source>
        <dbReference type="ARBA" id="ARBA00010790"/>
    </source>
</evidence>